<dbReference type="EMBL" id="FNKQ01000003">
    <property type="protein sequence ID" value="SDQ76698.1"/>
    <property type="molecule type" value="Genomic_DNA"/>
</dbReference>
<dbReference type="EMBL" id="QQST01000001">
    <property type="protein sequence ID" value="RDI71360.1"/>
    <property type="molecule type" value="Genomic_DNA"/>
</dbReference>
<evidence type="ECO:0000313" key="2">
    <source>
        <dbReference type="EMBL" id="RDI71360.1"/>
    </source>
</evidence>
<gene>
    <name evidence="2" type="ORF">DWB78_06245</name>
    <name evidence="3" type="ORF">SAMN05216278_2447</name>
</gene>
<sequence length="114" mass="12995">MLVTLYQYKHEEVQFDDNRTTGESQTEDSVNPDSEEYFGEELDIDADIWETVEYEGSPIQRREVTLDDVTAVTMPEEADSRGGELPGTTVQIRREGTIEQLEHATLVEAEDRTP</sequence>
<organism evidence="3 4">
    <name type="scientific">Halopelagius longus</name>
    <dbReference type="NCBI Taxonomy" id="1236180"/>
    <lineage>
        <taxon>Archaea</taxon>
        <taxon>Methanobacteriati</taxon>
        <taxon>Methanobacteriota</taxon>
        <taxon>Stenosarchaea group</taxon>
        <taxon>Halobacteria</taxon>
        <taxon>Halobacteriales</taxon>
        <taxon>Haloferacaceae</taxon>
    </lineage>
</organism>
<protein>
    <submittedName>
        <fullName evidence="3">Uncharacterized protein</fullName>
    </submittedName>
</protein>
<feature type="compositionally biased region" description="Polar residues" evidence="1">
    <location>
        <begin position="21"/>
        <end position="32"/>
    </location>
</feature>
<reference evidence="2 5" key="3">
    <citation type="submission" date="2018-07" db="EMBL/GenBank/DDBJ databases">
        <title>Genome sequence of extremly halophilic archaeon Halopelagius longus strain BC12-B1.</title>
        <authorList>
            <person name="Zhang X."/>
        </authorList>
    </citation>
    <scope>NUCLEOTIDE SEQUENCE [LARGE SCALE GENOMIC DNA]</scope>
    <source>
        <strain evidence="2 5">BC12-B1</strain>
    </source>
</reference>
<dbReference type="AlphaFoldDB" id="A0A1H1DKI3"/>
<keyword evidence="5" id="KW-1185">Reference proteome</keyword>
<evidence type="ECO:0000256" key="1">
    <source>
        <dbReference type="SAM" id="MobiDB-lite"/>
    </source>
</evidence>
<evidence type="ECO:0000313" key="3">
    <source>
        <dbReference type="EMBL" id="SDQ76698.1"/>
    </source>
</evidence>
<dbReference type="RefSeq" id="WP_092537735.1">
    <property type="nucleotide sequence ID" value="NZ_FNKQ01000003.1"/>
</dbReference>
<dbReference type="OrthoDB" id="302635at2157"/>
<proteinExistence type="predicted"/>
<accession>A0A1H1DKI3</accession>
<feature type="region of interest" description="Disordered" evidence="1">
    <location>
        <begin position="14"/>
        <end position="34"/>
    </location>
</feature>
<reference evidence="3" key="2">
    <citation type="submission" date="2016-10" db="EMBL/GenBank/DDBJ databases">
        <authorList>
            <person name="de Groot N.N."/>
        </authorList>
    </citation>
    <scope>NUCLEOTIDE SEQUENCE [LARGE SCALE GENOMIC DNA]</scope>
    <source>
        <strain evidence="3">CGMCC 1.12397</strain>
    </source>
</reference>
<dbReference type="Proteomes" id="UP000255421">
    <property type="component" value="Unassembled WGS sequence"/>
</dbReference>
<dbReference type="Proteomes" id="UP000199289">
    <property type="component" value="Unassembled WGS sequence"/>
</dbReference>
<evidence type="ECO:0000313" key="5">
    <source>
        <dbReference type="Proteomes" id="UP000255421"/>
    </source>
</evidence>
<evidence type="ECO:0000313" key="4">
    <source>
        <dbReference type="Proteomes" id="UP000199289"/>
    </source>
</evidence>
<name>A0A1H1DKI3_9EURY</name>
<reference evidence="4" key="1">
    <citation type="submission" date="2016-10" db="EMBL/GenBank/DDBJ databases">
        <authorList>
            <person name="Varghese N."/>
            <person name="Submissions S."/>
        </authorList>
    </citation>
    <scope>NUCLEOTIDE SEQUENCE [LARGE SCALE GENOMIC DNA]</scope>
    <source>
        <strain evidence="4">CGMCC 1.12397</strain>
    </source>
</reference>